<evidence type="ECO:0000256" key="21">
    <source>
        <dbReference type="SAM" id="MobiDB-lite"/>
    </source>
</evidence>
<evidence type="ECO:0000256" key="22">
    <source>
        <dbReference type="SAM" id="Phobius"/>
    </source>
</evidence>
<dbReference type="InterPro" id="IPR004841">
    <property type="entry name" value="AA-permease/SLC12A_dom"/>
</dbReference>
<dbReference type="FunFam" id="3.30.160.60:FF:002343">
    <property type="entry name" value="Zinc finger protein 33A"/>
    <property type="match status" value="1"/>
</dbReference>
<dbReference type="InterPro" id="IPR036236">
    <property type="entry name" value="Znf_C2H2_sf"/>
</dbReference>
<feature type="transmembrane region" description="Helical" evidence="22">
    <location>
        <begin position="639"/>
        <end position="659"/>
    </location>
</feature>
<evidence type="ECO:0000256" key="15">
    <source>
        <dbReference type="ARBA" id="ARBA00023136"/>
    </source>
</evidence>
<feature type="transmembrane region" description="Helical" evidence="22">
    <location>
        <begin position="516"/>
        <end position="542"/>
    </location>
</feature>
<evidence type="ECO:0000256" key="11">
    <source>
        <dbReference type="ARBA" id="ARBA00022771"/>
    </source>
</evidence>
<feature type="transmembrane region" description="Helical" evidence="22">
    <location>
        <begin position="562"/>
        <end position="587"/>
    </location>
</feature>
<evidence type="ECO:0000259" key="23">
    <source>
        <dbReference type="PROSITE" id="PS50157"/>
    </source>
</evidence>
<keyword evidence="18" id="KW-0458">Lysosome</keyword>
<evidence type="ECO:0000313" key="25">
    <source>
        <dbReference type="Proteomes" id="UP001152803"/>
    </source>
</evidence>
<dbReference type="Pfam" id="PF00324">
    <property type="entry name" value="AA_permease"/>
    <property type="match status" value="1"/>
</dbReference>
<evidence type="ECO:0000256" key="2">
    <source>
        <dbReference type="ARBA" id="ARBA00004651"/>
    </source>
</evidence>
<dbReference type="GO" id="GO:0055064">
    <property type="term" value="P:chloride ion homeostasis"/>
    <property type="evidence" value="ECO:0007669"/>
    <property type="project" value="TreeGrafter"/>
</dbReference>
<keyword evidence="15 22" id="KW-0472">Membrane</keyword>
<proteinExistence type="inferred from homology"/>
<feature type="transmembrane region" description="Helical" evidence="22">
    <location>
        <begin position="898"/>
        <end position="917"/>
    </location>
</feature>
<dbReference type="GO" id="GO:0015379">
    <property type="term" value="F:potassium:chloride symporter activity"/>
    <property type="evidence" value="ECO:0007669"/>
    <property type="project" value="TreeGrafter"/>
</dbReference>
<dbReference type="InterPro" id="IPR004842">
    <property type="entry name" value="SLC12A_fam"/>
</dbReference>
<keyword evidence="25" id="KW-1185">Reference proteome</keyword>
<feature type="transmembrane region" description="Helical" evidence="22">
    <location>
        <begin position="608"/>
        <end position="633"/>
    </location>
</feature>
<dbReference type="GO" id="GO:0055075">
    <property type="term" value="P:potassium ion homeostasis"/>
    <property type="evidence" value="ECO:0007669"/>
    <property type="project" value="TreeGrafter"/>
</dbReference>
<reference evidence="24" key="1">
    <citation type="journal article" date="2023" name="Science">
        <title>Genome structures resolve the early diversification of teleost fishes.</title>
        <authorList>
            <person name="Parey E."/>
            <person name="Louis A."/>
            <person name="Montfort J."/>
            <person name="Bouchez O."/>
            <person name="Roques C."/>
            <person name="Iampietro C."/>
            <person name="Lluch J."/>
            <person name="Castinel A."/>
            <person name="Donnadieu C."/>
            <person name="Desvignes T."/>
            <person name="Floi Bucao C."/>
            <person name="Jouanno E."/>
            <person name="Wen M."/>
            <person name="Mejri S."/>
            <person name="Dirks R."/>
            <person name="Jansen H."/>
            <person name="Henkel C."/>
            <person name="Chen W.J."/>
            <person name="Zahm M."/>
            <person name="Cabau C."/>
            <person name="Klopp C."/>
            <person name="Thompson A.W."/>
            <person name="Robinson-Rechavi M."/>
            <person name="Braasch I."/>
            <person name="Lecointre G."/>
            <person name="Bobe J."/>
            <person name="Postlethwait J.H."/>
            <person name="Berthelot C."/>
            <person name="Roest Crollius H."/>
            <person name="Guiguen Y."/>
        </authorList>
    </citation>
    <scope>NUCLEOTIDE SEQUENCE</scope>
    <source>
        <strain evidence="24">Concon-B</strain>
    </source>
</reference>
<evidence type="ECO:0000256" key="12">
    <source>
        <dbReference type="ARBA" id="ARBA00022833"/>
    </source>
</evidence>
<evidence type="ECO:0000256" key="13">
    <source>
        <dbReference type="ARBA" id="ARBA00022989"/>
    </source>
</evidence>
<keyword evidence="12" id="KW-0862">Zinc</keyword>
<evidence type="ECO:0000256" key="7">
    <source>
        <dbReference type="ARBA" id="ARBA00022475"/>
    </source>
</evidence>
<keyword evidence="6" id="KW-0813">Transport</keyword>
<dbReference type="Pfam" id="PF00096">
    <property type="entry name" value="zf-C2H2"/>
    <property type="match status" value="2"/>
</dbReference>
<evidence type="ECO:0000256" key="1">
    <source>
        <dbReference type="ARBA" id="ARBA00004123"/>
    </source>
</evidence>
<comment type="subcellular location">
    <subcellularLocation>
        <location evidence="2">Cell membrane</location>
        <topology evidence="2">Multi-pass membrane protein</topology>
    </subcellularLocation>
    <subcellularLocation>
        <location evidence="3">Lysosome membrane</location>
    </subcellularLocation>
    <subcellularLocation>
        <location evidence="1">Nucleus</location>
    </subcellularLocation>
</comment>
<keyword evidence="13 22" id="KW-1133">Transmembrane helix</keyword>
<accession>A0A9Q1DUF3</accession>
<dbReference type="PANTHER" id="PTHR11827">
    <property type="entry name" value="SOLUTE CARRIER FAMILY 12, CATION COTRANSPORTERS"/>
    <property type="match status" value="1"/>
</dbReference>
<dbReference type="Gene3D" id="3.30.160.60">
    <property type="entry name" value="Classic Zinc Finger"/>
    <property type="match status" value="3"/>
</dbReference>
<feature type="transmembrane region" description="Helical" evidence="22">
    <location>
        <begin position="708"/>
        <end position="727"/>
    </location>
</feature>
<dbReference type="GO" id="GO:0005886">
    <property type="term" value="C:plasma membrane"/>
    <property type="evidence" value="ECO:0007669"/>
    <property type="project" value="UniProtKB-SubCell"/>
</dbReference>
<comment type="caution">
    <text evidence="24">The sequence shown here is derived from an EMBL/GenBank/DDBJ whole genome shotgun (WGS) entry which is preliminary data.</text>
</comment>
<evidence type="ECO:0000256" key="20">
    <source>
        <dbReference type="PROSITE-ProRule" id="PRU00042"/>
    </source>
</evidence>
<evidence type="ECO:0000256" key="9">
    <source>
        <dbReference type="ARBA" id="ARBA00022723"/>
    </source>
</evidence>
<name>A0A9Q1DUF3_CONCO</name>
<dbReference type="InterPro" id="IPR018491">
    <property type="entry name" value="SLC12_C"/>
</dbReference>
<evidence type="ECO:0000256" key="17">
    <source>
        <dbReference type="ARBA" id="ARBA00023180"/>
    </source>
</evidence>
<dbReference type="Pfam" id="PF03522">
    <property type="entry name" value="SLC12"/>
    <property type="match status" value="1"/>
</dbReference>
<dbReference type="PROSITE" id="PS50157">
    <property type="entry name" value="ZINC_FINGER_C2H2_2"/>
    <property type="match status" value="2"/>
</dbReference>
<dbReference type="FunFam" id="1.20.1740.10:FF:000013">
    <property type="entry name" value="Solute carrier family 12 member"/>
    <property type="match status" value="1"/>
</dbReference>
<evidence type="ECO:0000256" key="3">
    <source>
        <dbReference type="ARBA" id="ARBA00004656"/>
    </source>
</evidence>
<dbReference type="FunFam" id="3.30.160.60:FF:000060">
    <property type="entry name" value="zinc finger protein 436"/>
    <property type="match status" value="1"/>
</dbReference>
<evidence type="ECO:0000256" key="19">
    <source>
        <dbReference type="ARBA" id="ARBA00023242"/>
    </source>
</evidence>
<evidence type="ECO:0000256" key="18">
    <source>
        <dbReference type="ARBA" id="ARBA00023228"/>
    </source>
</evidence>
<keyword evidence="14" id="KW-0805">Transcription regulation</keyword>
<feature type="transmembrane region" description="Helical" evidence="22">
    <location>
        <begin position="483"/>
        <end position="504"/>
    </location>
</feature>
<feature type="region of interest" description="Disordered" evidence="21">
    <location>
        <begin position="455"/>
        <end position="475"/>
    </location>
</feature>
<comment type="similarity">
    <text evidence="4">Belongs to the SLC12A transporter family.</text>
</comment>
<dbReference type="SMART" id="SM00355">
    <property type="entry name" value="ZnF_C2H2"/>
    <property type="match status" value="2"/>
</dbReference>
<dbReference type="PROSITE" id="PS00028">
    <property type="entry name" value="ZINC_FINGER_C2H2_1"/>
    <property type="match status" value="2"/>
</dbReference>
<evidence type="ECO:0000256" key="8">
    <source>
        <dbReference type="ARBA" id="ARBA00022692"/>
    </source>
</evidence>
<dbReference type="OrthoDB" id="2020542at2759"/>
<feature type="transmembrane region" description="Helical" evidence="22">
    <location>
        <begin position="836"/>
        <end position="855"/>
    </location>
</feature>
<evidence type="ECO:0000256" key="10">
    <source>
        <dbReference type="ARBA" id="ARBA00022737"/>
    </source>
</evidence>
<evidence type="ECO:0000256" key="5">
    <source>
        <dbReference type="ARBA" id="ARBA00019359"/>
    </source>
</evidence>
<feature type="region of interest" description="Disordered" evidence="21">
    <location>
        <begin position="288"/>
        <end position="336"/>
    </location>
</feature>
<feature type="domain" description="C2H2-type" evidence="23">
    <location>
        <begin position="353"/>
        <end position="380"/>
    </location>
</feature>
<feature type="transmembrane region" description="Helical" evidence="22">
    <location>
        <begin position="867"/>
        <end position="886"/>
    </location>
</feature>
<protein>
    <recommendedName>
        <fullName evidence="5">Solute carrier family 12 member 9</fullName>
    </recommendedName>
</protein>
<dbReference type="GO" id="GO:0006884">
    <property type="term" value="P:cell volume homeostasis"/>
    <property type="evidence" value="ECO:0007669"/>
    <property type="project" value="TreeGrafter"/>
</dbReference>
<dbReference type="Proteomes" id="UP001152803">
    <property type="component" value="Unassembled WGS sequence"/>
</dbReference>
<dbReference type="PANTHER" id="PTHR11827:SF98">
    <property type="entry name" value="SOLUTE CARRIER FAMILY 12 MEMBER 9"/>
    <property type="match status" value="1"/>
</dbReference>
<evidence type="ECO:0000313" key="24">
    <source>
        <dbReference type="EMBL" id="KAJ8281936.1"/>
    </source>
</evidence>
<dbReference type="GO" id="GO:0008270">
    <property type="term" value="F:zinc ion binding"/>
    <property type="evidence" value="ECO:0007669"/>
    <property type="project" value="UniProtKB-KW"/>
</dbReference>
<keyword evidence="9" id="KW-0479">Metal-binding</keyword>
<keyword evidence="16" id="KW-0804">Transcription</keyword>
<keyword evidence="11 20" id="KW-0863">Zinc-finger</keyword>
<feature type="domain" description="C2H2-type" evidence="23">
    <location>
        <begin position="381"/>
        <end position="408"/>
    </location>
</feature>
<keyword evidence="7" id="KW-1003">Cell membrane</keyword>
<sequence>MDTSICFLKYELAATIEQAVRCAVETVLRETSRVVDRKLAAAHTAAAESHRENKTLRERLEMKESELKAVRYYMTAAEKNIKQCLLLDQNQTLSHTINPRTEDPVFLLPPASPDVLPVTLSTGGSSRRSVKSFRSSARAQLSKSFPSVGLCLPTVQTDWVRSSFNRRRIRSSLNQSLLPNQRQTTHATTELRTEPELLRTMEDTENQFYITAEGASEKEYTGIVEGEEGAGMYQQEEQEAVAIREEEETDMTQFEFEMGSPPAGHVNELGVIRVLEDGEDVKEGAIKIEEDSDPALEPVSESPPTVQQHTSPPAAGTNSTSLNAVFPQSSGENQDLVPGQMELQQPQSPDKVHRCNVCGRGFRRFYSLKTHQRIHTGERPYPCMFCEKRFRHLDSLQKHQRIHTGERPYRCAQCGCCFQFEKIFALNIPNLAGMSNEHSPLLTYGLFSVVGDPSGSGSASGQQDVGTVSPGNPTSSPRSLNTFFGVIVPTVLSMFSIVLFLRTGFVVGHAGLFQSLIMLGVAYVIISLTVLSICAISTNGAVQGGGAYFMISRSLGPEFGGSIGLMFYLANVCACGVYILGLVEAILDIFGQDPASSVSEGVRVLPQGYWYGVLYSSVVLLVCLLVCLVGAQIYSRASFLILLVVTVSLLSIYISPLALGPRDFTISHQGDIANSTCVYNTSYTGFNRTTLRNNLGSGYSLDYSTNTVMTFATVFAVMFNGCTGIMAGANMSGELKNPSVSIPKGTIMAVVYTFFVYLFLFLLVSSTCERVLLIQDYGFFRRINVWPPFVIIGVYCTSLSAAMSSLIGASRILHALSLDQLFGLPLAPATITSSSGNPWVSVLYTWALVQCVVFAGQLNSITSLVTVFYLLAYAAVDLACLALEWASAPNFRPTFQFFSWHSCLLGIMGCVVMMFVINPVYSSASIALLLLLLLFIHYRAPTSSWGYISQALIFHQVRKYLLMLDVRKEHVKFWRPQVLLMVSNPRSSCQLITFVNQLKKGGLFVLGHVQLGDLDTLPSDPIQPQYNFWLSLVDKLGVKAFVDLTLSSSVRQGTQHLLRITGLGGMKPNTLVLGFYDNCVPEDYFLQDPAFCEEVGGRDSGGGDNFGVDLPSLQAHFPPVRNMESPRWLSPDEYVGMISDAIKMGKNVCLGRYFFQLEGEMSSASQTGEERTIDVWPLNLLRPENSGYVDVCSLFLLQMACVLNMANRWRNARLRIFLCVEAESGDQGWMAKEETLRDLLGKLRIRASIKIVAWDGVVKLYTGGKERRAATPGGGDVGEGDLGGWARSPPGVSEDFLAAVNSLVMEHSALAAVRFLYLPRPPAGSSQSQRYLAQLEAITRELGPTLLIHGLSPVTCTEL</sequence>
<feature type="transmembrane region" description="Helical" evidence="22">
    <location>
        <begin position="747"/>
        <end position="768"/>
    </location>
</feature>
<evidence type="ECO:0000256" key="4">
    <source>
        <dbReference type="ARBA" id="ARBA00010593"/>
    </source>
</evidence>
<evidence type="ECO:0000256" key="6">
    <source>
        <dbReference type="ARBA" id="ARBA00022448"/>
    </source>
</evidence>
<dbReference type="InterPro" id="IPR013087">
    <property type="entry name" value="Znf_C2H2_type"/>
</dbReference>
<gene>
    <name evidence="24" type="ORF">COCON_G00044550</name>
</gene>
<organism evidence="24 25">
    <name type="scientific">Conger conger</name>
    <name type="common">Conger eel</name>
    <name type="synonym">Muraena conger</name>
    <dbReference type="NCBI Taxonomy" id="82655"/>
    <lineage>
        <taxon>Eukaryota</taxon>
        <taxon>Metazoa</taxon>
        <taxon>Chordata</taxon>
        <taxon>Craniata</taxon>
        <taxon>Vertebrata</taxon>
        <taxon>Euteleostomi</taxon>
        <taxon>Actinopterygii</taxon>
        <taxon>Neopterygii</taxon>
        <taxon>Teleostei</taxon>
        <taxon>Anguilliformes</taxon>
        <taxon>Congridae</taxon>
        <taxon>Conger</taxon>
    </lineage>
</organism>
<keyword evidence="8 22" id="KW-0812">Transmembrane</keyword>
<evidence type="ECO:0000256" key="16">
    <source>
        <dbReference type="ARBA" id="ARBA00023163"/>
    </source>
</evidence>
<feature type="transmembrane region" description="Helical" evidence="22">
    <location>
        <begin position="924"/>
        <end position="940"/>
    </location>
</feature>
<dbReference type="Gene3D" id="1.20.1740.10">
    <property type="entry name" value="Amino acid/polyamine transporter I"/>
    <property type="match status" value="1"/>
</dbReference>
<dbReference type="SUPFAM" id="SSF57667">
    <property type="entry name" value="beta-beta-alpha zinc fingers"/>
    <property type="match status" value="1"/>
</dbReference>
<dbReference type="GO" id="GO:0005765">
    <property type="term" value="C:lysosomal membrane"/>
    <property type="evidence" value="ECO:0007669"/>
    <property type="project" value="UniProtKB-SubCell"/>
</dbReference>
<keyword evidence="19" id="KW-0539">Nucleus</keyword>
<keyword evidence="10" id="KW-0677">Repeat</keyword>
<dbReference type="EMBL" id="JAFJMO010000003">
    <property type="protein sequence ID" value="KAJ8281936.1"/>
    <property type="molecule type" value="Genomic_DNA"/>
</dbReference>
<feature type="transmembrane region" description="Helical" evidence="22">
    <location>
        <begin position="789"/>
        <end position="816"/>
    </location>
</feature>
<dbReference type="GO" id="GO:0005634">
    <property type="term" value="C:nucleus"/>
    <property type="evidence" value="ECO:0007669"/>
    <property type="project" value="UniProtKB-SubCell"/>
</dbReference>
<keyword evidence="17" id="KW-0325">Glycoprotein</keyword>
<evidence type="ECO:0000256" key="14">
    <source>
        <dbReference type="ARBA" id="ARBA00023015"/>
    </source>
</evidence>
<feature type="compositionally biased region" description="Polar residues" evidence="21">
    <location>
        <begin position="302"/>
        <end position="333"/>
    </location>
</feature>